<dbReference type="CDD" id="cd06579">
    <property type="entry name" value="TM_PBP1_transp_AraH_like"/>
    <property type="match status" value="1"/>
</dbReference>
<feature type="transmembrane region" description="Helical" evidence="6">
    <location>
        <begin position="238"/>
        <end position="259"/>
    </location>
</feature>
<feature type="transmembrane region" description="Helical" evidence="6">
    <location>
        <begin position="67"/>
        <end position="87"/>
    </location>
</feature>
<feature type="transmembrane region" description="Helical" evidence="6">
    <location>
        <begin position="190"/>
        <end position="212"/>
    </location>
</feature>
<gene>
    <name evidence="7" type="ORF">EV140_0004</name>
</gene>
<keyword evidence="3 6" id="KW-0812">Transmembrane</keyword>
<dbReference type="Proteomes" id="UP000292408">
    <property type="component" value="Unassembled WGS sequence"/>
</dbReference>
<evidence type="ECO:0000256" key="6">
    <source>
        <dbReference type="SAM" id="Phobius"/>
    </source>
</evidence>
<keyword evidence="5 6" id="KW-0472">Membrane</keyword>
<keyword evidence="8" id="KW-1185">Reference proteome</keyword>
<comment type="subcellular location">
    <subcellularLocation>
        <location evidence="1">Cell membrane</location>
        <topology evidence="1">Multi-pass membrane protein</topology>
    </subcellularLocation>
</comment>
<organism evidence="7 8">
    <name type="scientific">Microcella alkaliphila</name>
    <dbReference type="NCBI Taxonomy" id="279828"/>
    <lineage>
        <taxon>Bacteria</taxon>
        <taxon>Bacillati</taxon>
        <taxon>Actinomycetota</taxon>
        <taxon>Actinomycetes</taxon>
        <taxon>Micrococcales</taxon>
        <taxon>Microbacteriaceae</taxon>
        <taxon>Microcella</taxon>
    </lineage>
</organism>
<reference evidence="7 8" key="1">
    <citation type="journal article" date="2015" name="Stand. Genomic Sci.">
        <title>Genomic Encyclopedia of Bacterial and Archaeal Type Strains, Phase III: the genomes of soil and plant-associated and newly described type strains.</title>
        <authorList>
            <person name="Whitman W.B."/>
            <person name="Woyke T."/>
            <person name="Klenk H.P."/>
            <person name="Zhou Y."/>
            <person name="Lilburn T.G."/>
            <person name="Beck B.J."/>
            <person name="De Vos P."/>
            <person name="Vandamme P."/>
            <person name="Eisen J.A."/>
            <person name="Garrity G."/>
            <person name="Hugenholtz P."/>
            <person name="Kyrpides N.C."/>
        </authorList>
    </citation>
    <scope>NUCLEOTIDE SEQUENCE [LARGE SCALE GENOMIC DNA]</scope>
    <source>
        <strain evidence="7 8">AC4r</strain>
    </source>
</reference>
<dbReference type="InterPro" id="IPR001851">
    <property type="entry name" value="ABC_transp_permease"/>
</dbReference>
<sequence length="349" mass="35495">MSATQNAPAQAKDDAADTRAVTQAHPIVRWLGSSGAWVLLLDIALIALFSIISPGNVFWSLQNLESMLLSGTVTLLLALGIAMLLGAGGIDLSVGANLVFSSVVAALTIQALAPNGVAFALIMGAIAAVLAGALFGTVNGIIIGVFDVNSLIATLGTTGLGLAAALLLTGGSDIGGMPAELQAGFGLNTLFGFIPLPFLVAIVAWVILWVVLRKTRFGSRTLAIGSLRLVASRAGVRVSWHILSLAVMTGVLAGISGFISLSNYGATSVSGHPNDALAAITAVVIGGTRLEGGRVSLAGTIWGTALSVILVGGLVIMGVPSFWQLGAVGFVLIVAVCLDRIQARRRPSL</sequence>
<dbReference type="PANTHER" id="PTHR32196">
    <property type="entry name" value="ABC TRANSPORTER PERMEASE PROTEIN YPHD-RELATED-RELATED"/>
    <property type="match status" value="1"/>
</dbReference>
<feature type="transmembrane region" description="Helical" evidence="6">
    <location>
        <begin position="119"/>
        <end position="143"/>
    </location>
</feature>
<dbReference type="RefSeq" id="WP_130279832.1">
    <property type="nucleotide sequence ID" value="NZ_SGXT01000001.1"/>
</dbReference>
<evidence type="ECO:0000256" key="3">
    <source>
        <dbReference type="ARBA" id="ARBA00022692"/>
    </source>
</evidence>
<feature type="transmembrane region" description="Helical" evidence="6">
    <location>
        <begin position="37"/>
        <end position="61"/>
    </location>
</feature>
<feature type="transmembrane region" description="Helical" evidence="6">
    <location>
        <begin position="322"/>
        <end position="341"/>
    </location>
</feature>
<comment type="caution">
    <text evidence="7">The sequence shown here is derived from an EMBL/GenBank/DDBJ whole genome shotgun (WGS) entry which is preliminary data.</text>
</comment>
<dbReference type="OrthoDB" id="3676653at2"/>
<evidence type="ECO:0000256" key="2">
    <source>
        <dbReference type="ARBA" id="ARBA00022475"/>
    </source>
</evidence>
<evidence type="ECO:0000313" key="7">
    <source>
        <dbReference type="EMBL" id="RZT66466.1"/>
    </source>
</evidence>
<dbReference type="AlphaFoldDB" id="A0A4Q7TZ73"/>
<feature type="transmembrane region" description="Helical" evidence="6">
    <location>
        <begin position="94"/>
        <end position="113"/>
    </location>
</feature>
<dbReference type="Pfam" id="PF02653">
    <property type="entry name" value="BPD_transp_2"/>
    <property type="match status" value="1"/>
</dbReference>
<evidence type="ECO:0000256" key="5">
    <source>
        <dbReference type="ARBA" id="ARBA00023136"/>
    </source>
</evidence>
<evidence type="ECO:0000256" key="4">
    <source>
        <dbReference type="ARBA" id="ARBA00022989"/>
    </source>
</evidence>
<dbReference type="GO" id="GO:0005886">
    <property type="term" value="C:plasma membrane"/>
    <property type="evidence" value="ECO:0007669"/>
    <property type="project" value="UniProtKB-SubCell"/>
</dbReference>
<name>A0A4Q7TZ73_9MICO</name>
<accession>A0A4Q7TZ73</accession>
<dbReference type="GO" id="GO:0022857">
    <property type="term" value="F:transmembrane transporter activity"/>
    <property type="evidence" value="ECO:0007669"/>
    <property type="project" value="InterPro"/>
</dbReference>
<feature type="transmembrane region" description="Helical" evidence="6">
    <location>
        <begin position="295"/>
        <end position="316"/>
    </location>
</feature>
<keyword evidence="4 6" id="KW-1133">Transmembrane helix</keyword>
<keyword evidence="2" id="KW-1003">Cell membrane</keyword>
<dbReference type="PANTHER" id="PTHR32196:SF72">
    <property type="entry name" value="RIBOSE IMPORT PERMEASE PROTEIN RBSC"/>
    <property type="match status" value="1"/>
</dbReference>
<evidence type="ECO:0000313" key="8">
    <source>
        <dbReference type="Proteomes" id="UP000292408"/>
    </source>
</evidence>
<feature type="transmembrane region" description="Helical" evidence="6">
    <location>
        <begin position="150"/>
        <end position="170"/>
    </location>
</feature>
<evidence type="ECO:0000256" key="1">
    <source>
        <dbReference type="ARBA" id="ARBA00004651"/>
    </source>
</evidence>
<proteinExistence type="predicted"/>
<dbReference type="EMBL" id="SGXT01000001">
    <property type="protein sequence ID" value="RZT66466.1"/>
    <property type="molecule type" value="Genomic_DNA"/>
</dbReference>
<feature type="transmembrane region" description="Helical" evidence="6">
    <location>
        <begin position="271"/>
        <end position="288"/>
    </location>
</feature>
<protein>
    <submittedName>
        <fullName evidence="7">Monosaccharide ABC transporter membrane protein (CUT2 family)</fullName>
    </submittedName>
</protein>